<gene>
    <name evidence="2" type="ORF">H1D41_01345</name>
</gene>
<reference evidence="2" key="1">
    <citation type="submission" date="2020-10" db="EMBL/GenBank/DDBJ databases">
        <title>Paenihalocynthiibacter styelae gen. nov., sp. nov., isolated from stalked sea squirt Styela clava.</title>
        <authorList>
            <person name="Kim Y.-O."/>
            <person name="Yoon J.-H."/>
        </authorList>
    </citation>
    <scope>NUCLEOTIDE SEQUENCE</scope>
    <source>
        <strain evidence="2">MYP1-1</strain>
    </source>
</reference>
<dbReference type="RefSeq" id="WP_228847217.1">
    <property type="nucleotide sequence ID" value="NZ_JADCKQ010000001.1"/>
</dbReference>
<feature type="transmembrane region" description="Helical" evidence="1">
    <location>
        <begin position="117"/>
        <end position="145"/>
    </location>
</feature>
<dbReference type="AlphaFoldDB" id="A0A8J7ISP4"/>
<evidence type="ECO:0000313" key="3">
    <source>
        <dbReference type="Proteomes" id="UP000640583"/>
    </source>
</evidence>
<name>A0A8J7ISP4_9RHOB</name>
<evidence type="ECO:0000256" key="1">
    <source>
        <dbReference type="SAM" id="Phobius"/>
    </source>
</evidence>
<dbReference type="EMBL" id="JADCKQ010000001">
    <property type="protein sequence ID" value="MBI1492274.1"/>
    <property type="molecule type" value="Genomic_DNA"/>
</dbReference>
<protein>
    <submittedName>
        <fullName evidence="2">Uncharacterized protein</fullName>
    </submittedName>
</protein>
<evidence type="ECO:0000313" key="2">
    <source>
        <dbReference type="EMBL" id="MBI1492274.1"/>
    </source>
</evidence>
<feature type="transmembrane region" description="Helical" evidence="1">
    <location>
        <begin position="84"/>
        <end position="105"/>
    </location>
</feature>
<feature type="transmembrane region" description="Helical" evidence="1">
    <location>
        <begin position="21"/>
        <end position="42"/>
    </location>
</feature>
<keyword evidence="3" id="KW-1185">Reference proteome</keyword>
<organism evidence="2 3">
    <name type="scientific">Halocynthiibacter styelae</name>
    <dbReference type="NCBI Taxonomy" id="2761955"/>
    <lineage>
        <taxon>Bacteria</taxon>
        <taxon>Pseudomonadati</taxon>
        <taxon>Pseudomonadota</taxon>
        <taxon>Alphaproteobacteria</taxon>
        <taxon>Rhodobacterales</taxon>
        <taxon>Paracoccaceae</taxon>
        <taxon>Halocynthiibacter</taxon>
    </lineage>
</organism>
<proteinExistence type="predicted"/>
<sequence length="174" mass="18890">MFDDDMILARKEPEQRRQDAFARLFASVILAVFAASVAEALIRSFSGPDYSDAMRNLASGLRSGVFAGVLMLQPVDAVIERHSISRMLACFSSGFLLGLALQFFILTPSEGAGAAILAYFVLCLVIGAVWLIGYISAVITTWLGLPLPGDIWRAALQKLRKPRVSDPDQSDQAP</sequence>
<keyword evidence="1" id="KW-0812">Transmembrane</keyword>
<keyword evidence="1" id="KW-1133">Transmembrane helix</keyword>
<feature type="transmembrane region" description="Helical" evidence="1">
    <location>
        <begin position="54"/>
        <end position="72"/>
    </location>
</feature>
<accession>A0A8J7ISP4</accession>
<keyword evidence="1" id="KW-0472">Membrane</keyword>
<dbReference type="Proteomes" id="UP000640583">
    <property type="component" value="Unassembled WGS sequence"/>
</dbReference>
<comment type="caution">
    <text evidence="2">The sequence shown here is derived from an EMBL/GenBank/DDBJ whole genome shotgun (WGS) entry which is preliminary data.</text>
</comment>